<dbReference type="SUPFAM" id="SSF55874">
    <property type="entry name" value="ATPase domain of HSP90 chaperone/DNA topoisomerase II/histidine kinase"/>
    <property type="match status" value="1"/>
</dbReference>
<dbReference type="InterPro" id="IPR003594">
    <property type="entry name" value="HATPase_dom"/>
</dbReference>
<evidence type="ECO:0000259" key="1">
    <source>
        <dbReference type="Pfam" id="PF02518"/>
    </source>
</evidence>
<comment type="caution">
    <text evidence="2">The sequence shown here is derived from an EMBL/GenBank/DDBJ whole genome shotgun (WGS) entry which is preliminary data.</text>
</comment>
<dbReference type="EMBL" id="LGTC01000001">
    <property type="protein sequence ID" value="KNY27023.1"/>
    <property type="molecule type" value="Genomic_DNA"/>
</dbReference>
<dbReference type="PATRIC" id="fig|398512.5.peg.2385"/>
<keyword evidence="3" id="KW-1185">Reference proteome</keyword>
<dbReference type="Proteomes" id="UP000036923">
    <property type="component" value="Unassembled WGS sequence"/>
</dbReference>
<feature type="domain" description="Histidine kinase/HSP90-like ATPase" evidence="1">
    <location>
        <begin position="53"/>
        <end position="139"/>
    </location>
</feature>
<keyword evidence="2" id="KW-0418">Kinase</keyword>
<name>A0A0L6JMN6_9FIRM</name>
<proteinExistence type="predicted"/>
<dbReference type="STRING" id="398512.Bccel_2288"/>
<sequence length="142" mass="15424">MTDSFLELNYDIPANDFLHAGEASSSVKKMLNQLGVAPDKIKKTAISMYEAEINAVIHANGGAAHIEIWKDKVIIKICDNGPGIPDVDLAMQEGYTTAPDHVRDMGFGAGMGLPNMKRYADQLEIDTEVGRGTVVTITVYLK</sequence>
<dbReference type="InterPro" id="IPR036890">
    <property type="entry name" value="HATPase_C_sf"/>
</dbReference>
<dbReference type="AlphaFoldDB" id="A0A0L6JMN6"/>
<protein>
    <submittedName>
        <fullName evidence="2">Putative anti-sigma regulatory factor, serine/threonine protein kinase</fullName>
    </submittedName>
</protein>
<evidence type="ECO:0000313" key="3">
    <source>
        <dbReference type="Proteomes" id="UP000036923"/>
    </source>
</evidence>
<organism evidence="2 3">
    <name type="scientific">Pseudobacteroides cellulosolvens ATCC 35603 = DSM 2933</name>
    <dbReference type="NCBI Taxonomy" id="398512"/>
    <lineage>
        <taxon>Bacteria</taxon>
        <taxon>Bacillati</taxon>
        <taxon>Bacillota</taxon>
        <taxon>Clostridia</taxon>
        <taxon>Eubacteriales</taxon>
        <taxon>Oscillospiraceae</taxon>
        <taxon>Pseudobacteroides</taxon>
    </lineage>
</organism>
<evidence type="ECO:0000313" key="2">
    <source>
        <dbReference type="EMBL" id="KNY27023.1"/>
    </source>
</evidence>
<keyword evidence="2" id="KW-0808">Transferase</keyword>
<dbReference type="GO" id="GO:0004674">
    <property type="term" value="F:protein serine/threonine kinase activity"/>
    <property type="evidence" value="ECO:0007669"/>
    <property type="project" value="UniProtKB-KW"/>
</dbReference>
<dbReference type="OrthoDB" id="9797578at2"/>
<gene>
    <name evidence="2" type="ORF">Bccel_2288</name>
</gene>
<dbReference type="Gene3D" id="3.30.565.10">
    <property type="entry name" value="Histidine kinase-like ATPase, C-terminal domain"/>
    <property type="match status" value="1"/>
</dbReference>
<accession>A0A0L6JMN6</accession>
<dbReference type="eggNOG" id="COG2172">
    <property type="taxonomic scope" value="Bacteria"/>
</dbReference>
<reference evidence="3" key="1">
    <citation type="submission" date="2015-07" db="EMBL/GenBank/DDBJ databases">
        <title>Near-Complete Genome Sequence of the Cellulolytic Bacterium Bacteroides (Pseudobacteroides) cellulosolvens ATCC 35603.</title>
        <authorList>
            <person name="Dassa B."/>
            <person name="Utturkar S.M."/>
            <person name="Klingeman D.M."/>
            <person name="Hurt R.A."/>
            <person name="Keller M."/>
            <person name="Xu J."/>
            <person name="Reddy Y.H.K."/>
            <person name="Borovok I."/>
            <person name="Grinberg I.R."/>
            <person name="Lamed R."/>
            <person name="Zhivin O."/>
            <person name="Bayer E.A."/>
            <person name="Brown S.D."/>
        </authorList>
    </citation>
    <scope>NUCLEOTIDE SEQUENCE [LARGE SCALE GENOMIC DNA]</scope>
    <source>
        <strain evidence="3">DSM 2933</strain>
    </source>
</reference>
<dbReference type="RefSeq" id="WP_036941855.1">
    <property type="nucleotide sequence ID" value="NZ_JQKC01000016.1"/>
</dbReference>
<keyword evidence="2" id="KW-0723">Serine/threonine-protein kinase</keyword>
<dbReference type="Pfam" id="PF02518">
    <property type="entry name" value="HATPase_c"/>
    <property type="match status" value="1"/>
</dbReference>